<organism evidence="7 8">
    <name type="scientific">Natranaerobius thermophilus (strain ATCC BAA-1301 / DSM 18059 / JW/NM-WN-LF)</name>
    <dbReference type="NCBI Taxonomy" id="457570"/>
    <lineage>
        <taxon>Bacteria</taxon>
        <taxon>Bacillati</taxon>
        <taxon>Bacillota</taxon>
        <taxon>Clostridia</taxon>
        <taxon>Natranaerobiales</taxon>
        <taxon>Natranaerobiaceae</taxon>
        <taxon>Natranaerobius</taxon>
    </lineage>
</organism>
<accession>B2A8E1</accession>
<keyword evidence="1" id="KW-0949">S-adenosyl-L-methionine</keyword>
<keyword evidence="8" id="KW-1185">Reference proteome</keyword>
<dbReference type="SFLD" id="SFLDG01102">
    <property type="entry name" value="Uncharacterised_Radical_SAM_Su"/>
    <property type="match status" value="1"/>
</dbReference>
<evidence type="ECO:0000313" key="7">
    <source>
        <dbReference type="EMBL" id="ACB84510.1"/>
    </source>
</evidence>
<evidence type="ECO:0000259" key="6">
    <source>
        <dbReference type="SMART" id="SM00278"/>
    </source>
</evidence>
<evidence type="ECO:0000256" key="4">
    <source>
        <dbReference type="ARBA" id="ARBA00023014"/>
    </source>
</evidence>
<dbReference type="GO" id="GO:0003824">
    <property type="term" value="F:catalytic activity"/>
    <property type="evidence" value="ECO:0007669"/>
    <property type="project" value="InterPro"/>
</dbReference>
<evidence type="ECO:0000256" key="3">
    <source>
        <dbReference type="ARBA" id="ARBA00023004"/>
    </source>
</evidence>
<dbReference type="GO" id="GO:0006281">
    <property type="term" value="P:DNA repair"/>
    <property type="evidence" value="ECO:0007669"/>
    <property type="project" value="InterPro"/>
</dbReference>
<dbReference type="Gene3D" id="3.20.20.70">
    <property type="entry name" value="Aldolase class I"/>
    <property type="match status" value="1"/>
</dbReference>
<dbReference type="RefSeq" id="WP_012447388.1">
    <property type="nucleotide sequence ID" value="NC_010718.1"/>
</dbReference>
<dbReference type="Pfam" id="PF12836">
    <property type="entry name" value="HHH_3"/>
    <property type="match status" value="1"/>
</dbReference>
<dbReference type="InterPro" id="IPR058240">
    <property type="entry name" value="rSAM_sf"/>
</dbReference>
<dbReference type="OrthoDB" id="9801154at2"/>
<dbReference type="InterPro" id="IPR013785">
    <property type="entry name" value="Aldolase_TIM"/>
</dbReference>
<name>B2A8E1_NATTJ</name>
<dbReference type="InterPro" id="IPR003583">
    <property type="entry name" value="Hlx-hairpin-Hlx_DNA-bd_motif"/>
</dbReference>
<dbReference type="SFLD" id="SFLDS00029">
    <property type="entry name" value="Radical_SAM"/>
    <property type="match status" value="1"/>
</dbReference>
<dbReference type="EMBL" id="CP001034">
    <property type="protein sequence ID" value="ACB84510.1"/>
    <property type="molecule type" value="Genomic_DNA"/>
</dbReference>
<keyword evidence="4" id="KW-0411">Iron-sulfur</keyword>
<dbReference type="Gene3D" id="1.10.150.320">
    <property type="entry name" value="Photosystem II 12 kDa extrinsic protein"/>
    <property type="match status" value="1"/>
</dbReference>
<feature type="compositionally biased region" description="Basic and acidic residues" evidence="5">
    <location>
        <begin position="198"/>
        <end position="212"/>
    </location>
</feature>
<keyword evidence="3" id="KW-0408">Iron</keyword>
<dbReference type="SMART" id="SM00278">
    <property type="entry name" value="HhH1"/>
    <property type="match status" value="1"/>
</dbReference>
<dbReference type="GO" id="GO:0046872">
    <property type="term" value="F:metal ion binding"/>
    <property type="evidence" value="ECO:0007669"/>
    <property type="project" value="UniProtKB-KW"/>
</dbReference>
<dbReference type="InterPro" id="IPR051675">
    <property type="entry name" value="Endo/Exo/Phosphatase_dom_1"/>
</dbReference>
<dbReference type="SUPFAM" id="SSF102114">
    <property type="entry name" value="Radical SAM enzymes"/>
    <property type="match status" value="1"/>
</dbReference>
<keyword evidence="2" id="KW-0479">Metal-binding</keyword>
<dbReference type="GO" id="GO:0003677">
    <property type="term" value="F:DNA binding"/>
    <property type="evidence" value="ECO:0007669"/>
    <property type="project" value="InterPro"/>
</dbReference>
<evidence type="ECO:0000256" key="5">
    <source>
        <dbReference type="SAM" id="MobiDB-lite"/>
    </source>
</evidence>
<reference evidence="7 8" key="2">
    <citation type="journal article" date="2011" name="J. Bacteriol.">
        <title>Complete genome sequence of the anaerobic, halophilic alkalithermophile Natranaerobius thermophilus JW/NM-WN-LF.</title>
        <authorList>
            <person name="Zhao B."/>
            <person name="Mesbah N.M."/>
            <person name="Dalin E."/>
            <person name="Goodwin L."/>
            <person name="Nolan M."/>
            <person name="Pitluck S."/>
            <person name="Chertkov O."/>
            <person name="Brettin T.S."/>
            <person name="Han J."/>
            <person name="Larimer F.W."/>
            <person name="Land M.L."/>
            <person name="Hauser L."/>
            <person name="Kyrpides N."/>
            <person name="Wiegel J."/>
        </authorList>
    </citation>
    <scope>NUCLEOTIDE SEQUENCE [LARGE SCALE GENOMIC DNA]</scope>
    <source>
        <strain evidence="8">ATCC BAA-1301 / DSM 18059 / JW/NM-WN-LF</strain>
    </source>
</reference>
<protein>
    <submittedName>
        <fullName evidence="7">Helix-hairpin-helix motif</fullName>
    </submittedName>
</protein>
<dbReference type="GO" id="GO:0051536">
    <property type="term" value="F:iron-sulfur cluster binding"/>
    <property type="evidence" value="ECO:0007669"/>
    <property type="project" value="UniProtKB-KW"/>
</dbReference>
<dbReference type="InterPro" id="IPR023874">
    <property type="entry name" value="DNA_rSAM_put"/>
</dbReference>
<feature type="region of interest" description="Disordered" evidence="5">
    <location>
        <begin position="198"/>
        <end position="227"/>
    </location>
</feature>
<evidence type="ECO:0000256" key="2">
    <source>
        <dbReference type="ARBA" id="ARBA00022723"/>
    </source>
</evidence>
<dbReference type="PANTHER" id="PTHR21180">
    <property type="entry name" value="ENDONUCLEASE/EXONUCLEASE/PHOSPHATASE FAMILY DOMAIN-CONTAINING PROTEIN 1"/>
    <property type="match status" value="1"/>
</dbReference>
<dbReference type="NCBIfam" id="TIGR03916">
    <property type="entry name" value="rSAM_link_UDG"/>
    <property type="match status" value="1"/>
</dbReference>
<evidence type="ECO:0000313" key="8">
    <source>
        <dbReference type="Proteomes" id="UP000001683"/>
    </source>
</evidence>
<dbReference type="InterPro" id="IPR007197">
    <property type="entry name" value="rSAM"/>
</dbReference>
<dbReference type="eggNOG" id="COG4277">
    <property type="taxonomic scope" value="Bacteria"/>
</dbReference>
<proteinExistence type="predicted"/>
<dbReference type="InParanoid" id="B2A8E1"/>
<feature type="domain" description="Helix-hairpin-helix DNA-binding motif class 1" evidence="6">
    <location>
        <begin position="345"/>
        <end position="364"/>
    </location>
</feature>
<reference evidence="7 8" key="1">
    <citation type="submission" date="2008-04" db="EMBL/GenBank/DDBJ databases">
        <title>Complete sequence of chromosome of Natranaerobius thermophilus JW/NM-WN-LF.</title>
        <authorList>
            <consortium name="US DOE Joint Genome Institute"/>
            <person name="Copeland A."/>
            <person name="Lucas S."/>
            <person name="Lapidus A."/>
            <person name="Glavina del Rio T."/>
            <person name="Dalin E."/>
            <person name="Tice H."/>
            <person name="Bruce D."/>
            <person name="Goodwin L."/>
            <person name="Pitluck S."/>
            <person name="Chertkov O."/>
            <person name="Brettin T."/>
            <person name="Detter J.C."/>
            <person name="Han C."/>
            <person name="Kuske C.R."/>
            <person name="Schmutz J."/>
            <person name="Larimer F."/>
            <person name="Land M."/>
            <person name="Hauser L."/>
            <person name="Kyrpides N."/>
            <person name="Lykidis A."/>
            <person name="Mesbah N.M."/>
            <person name="Wiegel J."/>
        </authorList>
    </citation>
    <scope>NUCLEOTIDE SEQUENCE [LARGE SCALE GENOMIC DNA]</scope>
    <source>
        <strain evidence="8">ATCC BAA-1301 / DSM 18059 / JW/NM-WN-LF</strain>
    </source>
</reference>
<dbReference type="InterPro" id="IPR010994">
    <property type="entry name" value="RuvA_2-like"/>
</dbReference>
<evidence type="ECO:0000256" key="1">
    <source>
        <dbReference type="ARBA" id="ARBA00022691"/>
    </source>
</evidence>
<dbReference type="KEGG" id="nth:Nther_0925"/>
<sequence>MELTQKLAILAQGARYDVSCSSSGSRRARTEGGFGNASKSGICHSWTEDGRCVSLLKILFTNKCIYDCFYCANGASNNIHRATFTPEEVCQLTEEFYRRNYIEGLFLSSAILNNEDYTMELLATTVKMLREDYRFNGYIHLKGIPGADKTLLIEAGKHVDRLSINIELPTQKSLQLLAPEKNGKEIVSSMKAVSHKIKETKLNRPARTEKTSKSRPKKTSSKQSFVPAGQSTQLIVGATNDSDRDILRLSENLYQQIGLKRVFYSAFIPISNKHKEKLPAIAEPPYLREHRLYQADWLLRFYKFNYQELFDNQDTNLSLELDPKAQFALRNFHLFPQEINQASKKMLLRIPGIGPKSARRILKARKHFQLGFEDLKRMGIVLKRAKYFITCKGKYYGGIPFKPDLIYSRLLKGPEYKQLSLWGGN</sequence>
<dbReference type="Proteomes" id="UP000001683">
    <property type="component" value="Chromosome"/>
</dbReference>
<dbReference type="HOGENOM" id="CLU_033784_0_0_9"/>
<gene>
    <name evidence="7" type="ordered locus">Nther_0925</name>
</gene>
<dbReference type="PANTHER" id="PTHR21180:SF9">
    <property type="entry name" value="TYPE II SECRETION SYSTEM PROTEIN K"/>
    <property type="match status" value="1"/>
</dbReference>
<dbReference type="AlphaFoldDB" id="B2A8E1"/>
<dbReference type="SUPFAM" id="SSF47781">
    <property type="entry name" value="RuvA domain 2-like"/>
    <property type="match status" value="1"/>
</dbReference>